<feature type="region of interest" description="Disordered" evidence="1">
    <location>
        <begin position="102"/>
        <end position="150"/>
    </location>
</feature>
<evidence type="ECO:0000256" key="1">
    <source>
        <dbReference type="SAM" id="MobiDB-lite"/>
    </source>
</evidence>
<dbReference type="EMBL" id="SDMP01000019">
    <property type="protein sequence ID" value="RYQ92336.1"/>
    <property type="molecule type" value="Genomic_DNA"/>
</dbReference>
<name>A0A444XS55_ARAHY</name>
<proteinExistence type="predicted"/>
<dbReference type="PANTHER" id="PTHR31833">
    <property type="entry name" value="UPF0690 PROTEIN C1ORF52"/>
    <property type="match status" value="1"/>
</dbReference>
<gene>
    <name evidence="2" type="ORF">Ahy_B09g098541</name>
</gene>
<dbReference type="AlphaFoldDB" id="A0A444XS55"/>
<comment type="caution">
    <text evidence="2">The sequence shown here is derived from an EMBL/GenBank/DDBJ whole genome shotgun (WGS) entry which is preliminary data.</text>
</comment>
<keyword evidence="3" id="KW-1185">Reference proteome</keyword>
<dbReference type="PANTHER" id="PTHR31833:SF2">
    <property type="entry name" value="UPF0690 PROTEIN C1ORF52"/>
    <property type="match status" value="1"/>
</dbReference>
<dbReference type="Proteomes" id="UP000289738">
    <property type="component" value="Chromosome B09"/>
</dbReference>
<sequence length="168" mass="18744">MALGSGLRDLRGSYSFDDFPPTMKKTMPWSDEDDDSSGDESPASHSDSDNDNEASGKKSKVMVSLASRITDIWANYDDLHSGKSGKLKSAAIDFEALRRHGYKGGPSVLRIPPPKEVDTKQDWSWSTGKDKRDNKETEESSKKEDWKRRELKKRAKGKVCEFDGVVVG</sequence>
<protein>
    <submittedName>
        <fullName evidence="2">Uncharacterized protein</fullName>
    </submittedName>
</protein>
<dbReference type="EMBL" id="SDMP01000019">
    <property type="protein sequence ID" value="RYQ92337.1"/>
    <property type="molecule type" value="Genomic_DNA"/>
</dbReference>
<feature type="compositionally biased region" description="Basic and acidic residues" evidence="1">
    <location>
        <begin position="128"/>
        <end position="148"/>
    </location>
</feature>
<reference evidence="2 3" key="1">
    <citation type="submission" date="2019-01" db="EMBL/GenBank/DDBJ databases">
        <title>Sequencing of cultivated peanut Arachis hypogaea provides insights into genome evolution and oil improvement.</title>
        <authorList>
            <person name="Chen X."/>
        </authorList>
    </citation>
    <scope>NUCLEOTIDE SEQUENCE [LARGE SCALE GENOMIC DNA]</scope>
    <source>
        <strain evidence="3">cv. Fuhuasheng</strain>
        <strain evidence="2">GDAAS-fuhuasheng2018</strain>
        <tissue evidence="2">Leaves</tissue>
    </source>
</reference>
<organism evidence="2 3">
    <name type="scientific">Arachis hypogaea</name>
    <name type="common">Peanut</name>
    <dbReference type="NCBI Taxonomy" id="3818"/>
    <lineage>
        <taxon>Eukaryota</taxon>
        <taxon>Viridiplantae</taxon>
        <taxon>Streptophyta</taxon>
        <taxon>Embryophyta</taxon>
        <taxon>Tracheophyta</taxon>
        <taxon>Spermatophyta</taxon>
        <taxon>Magnoliopsida</taxon>
        <taxon>eudicotyledons</taxon>
        <taxon>Gunneridae</taxon>
        <taxon>Pentapetalae</taxon>
        <taxon>rosids</taxon>
        <taxon>fabids</taxon>
        <taxon>Fabales</taxon>
        <taxon>Fabaceae</taxon>
        <taxon>Papilionoideae</taxon>
        <taxon>50 kb inversion clade</taxon>
        <taxon>dalbergioids sensu lato</taxon>
        <taxon>Dalbergieae</taxon>
        <taxon>Pterocarpus clade</taxon>
        <taxon>Arachis</taxon>
    </lineage>
</organism>
<dbReference type="STRING" id="3818.A0A444XS55"/>
<evidence type="ECO:0000313" key="2">
    <source>
        <dbReference type="EMBL" id="RYQ92336.1"/>
    </source>
</evidence>
<evidence type="ECO:0000313" key="3">
    <source>
        <dbReference type="Proteomes" id="UP000289738"/>
    </source>
</evidence>
<accession>A0A444XS55</accession>
<feature type="region of interest" description="Disordered" evidence="1">
    <location>
        <begin position="1"/>
        <end position="60"/>
    </location>
</feature>